<organism evidence="2 3">
    <name type="scientific">Genlisea aurea</name>
    <dbReference type="NCBI Taxonomy" id="192259"/>
    <lineage>
        <taxon>Eukaryota</taxon>
        <taxon>Viridiplantae</taxon>
        <taxon>Streptophyta</taxon>
        <taxon>Embryophyta</taxon>
        <taxon>Tracheophyta</taxon>
        <taxon>Spermatophyta</taxon>
        <taxon>Magnoliopsida</taxon>
        <taxon>eudicotyledons</taxon>
        <taxon>Gunneridae</taxon>
        <taxon>Pentapetalae</taxon>
        <taxon>asterids</taxon>
        <taxon>lamiids</taxon>
        <taxon>Lamiales</taxon>
        <taxon>Lentibulariaceae</taxon>
        <taxon>Genlisea</taxon>
    </lineage>
</organism>
<reference evidence="2 3" key="1">
    <citation type="journal article" date="2013" name="BMC Genomics">
        <title>The miniature genome of a carnivorous plant Genlisea aurea contains a low number of genes and short non-coding sequences.</title>
        <authorList>
            <person name="Leushkin E.V."/>
            <person name="Sutormin R.A."/>
            <person name="Nabieva E.R."/>
            <person name="Penin A.A."/>
            <person name="Kondrashov A.S."/>
            <person name="Logacheva M.D."/>
        </authorList>
    </citation>
    <scope>NUCLEOTIDE SEQUENCE [LARGE SCALE GENOMIC DNA]</scope>
</reference>
<dbReference type="PROSITE" id="PS51004">
    <property type="entry name" value="SEMA"/>
    <property type="match status" value="1"/>
</dbReference>
<sequence>MAPAFFGEAEEKKYFLFPLPSSYRRFCHQKEIVRSCDNCTLRRWRTRSSKSLQCS</sequence>
<keyword evidence="3" id="KW-1185">Reference proteome</keyword>
<gene>
    <name evidence="2" type="ORF">M569_17676</name>
</gene>
<dbReference type="Proteomes" id="UP000015453">
    <property type="component" value="Unassembled WGS sequence"/>
</dbReference>
<feature type="domain" description="Sema" evidence="1">
    <location>
        <begin position="1"/>
        <end position="55"/>
    </location>
</feature>
<evidence type="ECO:0000259" key="1">
    <source>
        <dbReference type="PROSITE" id="PS51004"/>
    </source>
</evidence>
<dbReference type="AlphaFoldDB" id="S8BR90"/>
<name>S8BR90_9LAMI</name>
<proteinExistence type="predicted"/>
<protein>
    <recommendedName>
        <fullName evidence="1">Sema domain-containing protein</fullName>
    </recommendedName>
</protein>
<evidence type="ECO:0000313" key="2">
    <source>
        <dbReference type="EMBL" id="EPS57145.1"/>
    </source>
</evidence>
<dbReference type="EMBL" id="AUSU01010587">
    <property type="protein sequence ID" value="EPS57145.1"/>
    <property type="molecule type" value="Genomic_DNA"/>
</dbReference>
<dbReference type="InterPro" id="IPR001627">
    <property type="entry name" value="Semap_dom"/>
</dbReference>
<comment type="caution">
    <text evidence="2">The sequence shown here is derived from an EMBL/GenBank/DDBJ whole genome shotgun (WGS) entry which is preliminary data.</text>
</comment>
<evidence type="ECO:0000313" key="3">
    <source>
        <dbReference type="Proteomes" id="UP000015453"/>
    </source>
</evidence>
<accession>S8BR90</accession>